<protein>
    <recommendedName>
        <fullName evidence="6">2-polyprenyl-3-methyl-5-hydroxy-6-metoxy-1,4-benzoquinol methylase</fullName>
    </recommendedName>
</protein>
<reference evidence="5" key="1">
    <citation type="journal article" date="2019" name="Int. J. Syst. Evol. Microbiol.">
        <title>The Global Catalogue of Microorganisms (GCM) 10K type strain sequencing project: providing services to taxonomists for standard genome sequencing and annotation.</title>
        <authorList>
            <consortium name="The Broad Institute Genomics Platform"/>
            <consortium name="The Broad Institute Genome Sequencing Center for Infectious Disease"/>
            <person name="Wu L."/>
            <person name="Ma J."/>
        </authorList>
    </citation>
    <scope>NUCLEOTIDE SEQUENCE [LARGE SCALE GENOMIC DNA]</scope>
    <source>
        <strain evidence="5">KCTC 19466</strain>
    </source>
</reference>
<dbReference type="SUPFAM" id="SSF53335">
    <property type="entry name" value="S-adenosyl-L-methionine-dependent methyltransferases"/>
    <property type="match status" value="1"/>
</dbReference>
<evidence type="ECO:0000313" key="4">
    <source>
        <dbReference type="EMBL" id="GHC98919.1"/>
    </source>
</evidence>
<dbReference type="NCBIfam" id="NF004851">
    <property type="entry name" value="PRK06202.1"/>
    <property type="match status" value="1"/>
</dbReference>
<keyword evidence="2" id="KW-0808">Transferase</keyword>
<accession>A0ABQ3G9M1</accession>
<dbReference type="InterPro" id="IPR029063">
    <property type="entry name" value="SAM-dependent_MTases_sf"/>
</dbReference>
<dbReference type="PANTHER" id="PTHR43464">
    <property type="entry name" value="METHYLTRANSFERASE"/>
    <property type="match status" value="1"/>
</dbReference>
<dbReference type="Gene3D" id="3.40.50.150">
    <property type="entry name" value="Vaccinia Virus protein VP39"/>
    <property type="match status" value="1"/>
</dbReference>
<gene>
    <name evidence="4" type="ORF">GCM10008096_00470</name>
</gene>
<keyword evidence="5" id="KW-1185">Reference proteome</keyword>
<evidence type="ECO:0000313" key="5">
    <source>
        <dbReference type="Proteomes" id="UP000642819"/>
    </source>
</evidence>
<evidence type="ECO:0000256" key="2">
    <source>
        <dbReference type="ARBA" id="ARBA00022679"/>
    </source>
</evidence>
<evidence type="ECO:0008006" key="6">
    <source>
        <dbReference type="Google" id="ProtNLM"/>
    </source>
</evidence>
<keyword evidence="1" id="KW-0489">Methyltransferase</keyword>
<sequence>MDFLARRDEHVLEQMDRPDCDPARLANTYRQFRLVNAVVSGWRRTWVSRIRPVLSTSRTTTLLDVGSGAGDIPRAFARWAARDGLALQVTAIDPDERADAYLRSLPPVPGLTHRRAHTADLVAEGARYDVVTSNHLLHHLDAAQLGGLLADSEALAGRLALHSDIARTRLGYPLFSVATLPFRDSFIREDGLTSIRRSYRPAELRAVVPDGWRVETQTPFRNLLVHRA</sequence>
<name>A0ABQ3G9M1_9MICC</name>
<dbReference type="Pfam" id="PF13489">
    <property type="entry name" value="Methyltransf_23"/>
    <property type="match status" value="1"/>
</dbReference>
<comment type="caution">
    <text evidence="4">The sequence shown here is derived from an EMBL/GenBank/DDBJ whole genome shotgun (WGS) entry which is preliminary data.</text>
</comment>
<dbReference type="Proteomes" id="UP000642819">
    <property type="component" value="Unassembled WGS sequence"/>
</dbReference>
<proteinExistence type="predicted"/>
<keyword evidence="3" id="KW-0949">S-adenosyl-L-methionine</keyword>
<evidence type="ECO:0000256" key="3">
    <source>
        <dbReference type="ARBA" id="ARBA00022691"/>
    </source>
</evidence>
<dbReference type="EMBL" id="BMXK01000001">
    <property type="protein sequence ID" value="GHC98919.1"/>
    <property type="molecule type" value="Genomic_DNA"/>
</dbReference>
<dbReference type="RefSeq" id="WP_189348106.1">
    <property type="nucleotide sequence ID" value="NZ_BMXK01000001.1"/>
</dbReference>
<evidence type="ECO:0000256" key="1">
    <source>
        <dbReference type="ARBA" id="ARBA00022603"/>
    </source>
</evidence>
<organism evidence="4 5">
    <name type="scientific">Zhihengliuella salsuginis</name>
    <dbReference type="NCBI Taxonomy" id="578222"/>
    <lineage>
        <taxon>Bacteria</taxon>
        <taxon>Bacillati</taxon>
        <taxon>Actinomycetota</taxon>
        <taxon>Actinomycetes</taxon>
        <taxon>Micrococcales</taxon>
        <taxon>Micrococcaceae</taxon>
        <taxon>Zhihengliuella</taxon>
    </lineage>
</organism>
<dbReference type="PANTHER" id="PTHR43464:SF19">
    <property type="entry name" value="UBIQUINONE BIOSYNTHESIS O-METHYLTRANSFERASE, MITOCHONDRIAL"/>
    <property type="match status" value="1"/>
</dbReference>
<dbReference type="CDD" id="cd02440">
    <property type="entry name" value="AdoMet_MTases"/>
    <property type="match status" value="1"/>
</dbReference>